<evidence type="ECO:0000313" key="3">
    <source>
        <dbReference type="Proteomes" id="UP000799324"/>
    </source>
</evidence>
<sequence>MANIHRSMLFLTAILLLIATMSFAKLESQPNMQQPQAFIQQASQPIGTKPLPVMDALPTFIPEQQVATESGSAGLGTSWTPTARMAVLVGVAGVVFGLGMGV</sequence>
<gene>
    <name evidence="2" type="ORF">K491DRAFT_310264</name>
</gene>
<protein>
    <recommendedName>
        <fullName evidence="4">Transmembrane protein</fullName>
    </recommendedName>
</protein>
<reference evidence="2" key="1">
    <citation type="journal article" date="2020" name="Stud. Mycol.">
        <title>101 Dothideomycetes genomes: a test case for predicting lifestyles and emergence of pathogens.</title>
        <authorList>
            <person name="Haridas S."/>
            <person name="Albert R."/>
            <person name="Binder M."/>
            <person name="Bloem J."/>
            <person name="Labutti K."/>
            <person name="Salamov A."/>
            <person name="Andreopoulos B."/>
            <person name="Baker S."/>
            <person name="Barry K."/>
            <person name="Bills G."/>
            <person name="Bluhm B."/>
            <person name="Cannon C."/>
            <person name="Castanera R."/>
            <person name="Culley D."/>
            <person name="Daum C."/>
            <person name="Ezra D."/>
            <person name="Gonzalez J."/>
            <person name="Henrissat B."/>
            <person name="Kuo A."/>
            <person name="Liang C."/>
            <person name="Lipzen A."/>
            <person name="Lutzoni F."/>
            <person name="Magnuson J."/>
            <person name="Mondo S."/>
            <person name="Nolan M."/>
            <person name="Ohm R."/>
            <person name="Pangilinan J."/>
            <person name="Park H.-J."/>
            <person name="Ramirez L."/>
            <person name="Alfaro M."/>
            <person name="Sun H."/>
            <person name="Tritt A."/>
            <person name="Yoshinaga Y."/>
            <person name="Zwiers L.-H."/>
            <person name="Turgeon B."/>
            <person name="Goodwin S."/>
            <person name="Spatafora J."/>
            <person name="Crous P."/>
            <person name="Grigoriev I."/>
        </authorList>
    </citation>
    <scope>NUCLEOTIDE SEQUENCE</scope>
    <source>
        <strain evidence="2">CBS 122681</strain>
    </source>
</reference>
<keyword evidence="3" id="KW-1185">Reference proteome</keyword>
<evidence type="ECO:0000313" key="2">
    <source>
        <dbReference type="EMBL" id="KAF2647412.1"/>
    </source>
</evidence>
<evidence type="ECO:0008006" key="4">
    <source>
        <dbReference type="Google" id="ProtNLM"/>
    </source>
</evidence>
<accession>A0A6A6SJ40</accession>
<organism evidence="2 3">
    <name type="scientific">Lophiostoma macrostomum CBS 122681</name>
    <dbReference type="NCBI Taxonomy" id="1314788"/>
    <lineage>
        <taxon>Eukaryota</taxon>
        <taxon>Fungi</taxon>
        <taxon>Dikarya</taxon>
        <taxon>Ascomycota</taxon>
        <taxon>Pezizomycotina</taxon>
        <taxon>Dothideomycetes</taxon>
        <taxon>Pleosporomycetidae</taxon>
        <taxon>Pleosporales</taxon>
        <taxon>Lophiostomataceae</taxon>
        <taxon>Lophiostoma</taxon>
    </lineage>
</organism>
<keyword evidence="1" id="KW-0732">Signal</keyword>
<name>A0A6A6SJ40_9PLEO</name>
<feature type="signal peptide" evidence="1">
    <location>
        <begin position="1"/>
        <end position="24"/>
    </location>
</feature>
<feature type="chain" id="PRO_5025374980" description="Transmembrane protein" evidence="1">
    <location>
        <begin position="25"/>
        <end position="102"/>
    </location>
</feature>
<dbReference type="AlphaFoldDB" id="A0A6A6SJ40"/>
<dbReference type="EMBL" id="MU004623">
    <property type="protein sequence ID" value="KAF2647412.1"/>
    <property type="molecule type" value="Genomic_DNA"/>
</dbReference>
<evidence type="ECO:0000256" key="1">
    <source>
        <dbReference type="SAM" id="SignalP"/>
    </source>
</evidence>
<proteinExistence type="predicted"/>
<dbReference type="Proteomes" id="UP000799324">
    <property type="component" value="Unassembled WGS sequence"/>
</dbReference>